<dbReference type="SUPFAM" id="SSF53098">
    <property type="entry name" value="Ribonuclease H-like"/>
    <property type="match status" value="1"/>
</dbReference>
<evidence type="ECO:0000313" key="2">
    <source>
        <dbReference type="EMBL" id="STW38584.1"/>
    </source>
</evidence>
<name>A0A378F3U1_KLEPN</name>
<dbReference type="PANTHER" id="PTHR35004">
    <property type="entry name" value="TRANSPOSASE RV3428C-RELATED"/>
    <property type="match status" value="1"/>
</dbReference>
<dbReference type="InterPro" id="IPR001584">
    <property type="entry name" value="Integrase_cat-core"/>
</dbReference>
<dbReference type="Gene3D" id="3.30.420.10">
    <property type="entry name" value="Ribonuclease H-like superfamily/Ribonuclease H"/>
    <property type="match status" value="1"/>
</dbReference>
<gene>
    <name evidence="2" type="ORF">NCTC9617_00097</name>
</gene>
<protein>
    <submittedName>
        <fullName evidence="2">Sea24</fullName>
    </submittedName>
</protein>
<sequence length="121" mass="13943">MDDATGRLMHLRFCDSENAFDYMMATRQYIDKHGKPVAFYSDKHAVFRVSGPESRRTGTTQFGRALRELAIELICANSSQAKGRVERVNKTLQDRLIKEMRLQNISSVAEANQWIEHFMSD</sequence>
<dbReference type="Proteomes" id="UP000255167">
    <property type="component" value="Unassembled WGS sequence"/>
</dbReference>
<dbReference type="AlphaFoldDB" id="A0A378F3U1"/>
<dbReference type="InterPro" id="IPR036397">
    <property type="entry name" value="RNaseH_sf"/>
</dbReference>
<dbReference type="GO" id="GO:0015074">
    <property type="term" value="P:DNA integration"/>
    <property type="evidence" value="ECO:0007669"/>
    <property type="project" value="InterPro"/>
</dbReference>
<evidence type="ECO:0000259" key="1">
    <source>
        <dbReference type="PROSITE" id="PS50994"/>
    </source>
</evidence>
<organism evidence="2 3">
    <name type="scientific">Klebsiella pneumoniae</name>
    <dbReference type="NCBI Taxonomy" id="573"/>
    <lineage>
        <taxon>Bacteria</taxon>
        <taxon>Pseudomonadati</taxon>
        <taxon>Pseudomonadota</taxon>
        <taxon>Gammaproteobacteria</taxon>
        <taxon>Enterobacterales</taxon>
        <taxon>Enterobacteriaceae</taxon>
        <taxon>Klebsiella/Raoultella group</taxon>
        <taxon>Klebsiella</taxon>
        <taxon>Klebsiella pneumoniae complex</taxon>
    </lineage>
</organism>
<dbReference type="InterPro" id="IPR012337">
    <property type="entry name" value="RNaseH-like_sf"/>
</dbReference>
<evidence type="ECO:0000313" key="3">
    <source>
        <dbReference type="Proteomes" id="UP000255167"/>
    </source>
</evidence>
<dbReference type="GO" id="GO:0003676">
    <property type="term" value="F:nucleic acid binding"/>
    <property type="evidence" value="ECO:0007669"/>
    <property type="project" value="InterPro"/>
</dbReference>
<dbReference type="PROSITE" id="PS50994">
    <property type="entry name" value="INTEGRASE"/>
    <property type="match status" value="1"/>
</dbReference>
<feature type="domain" description="Integrase catalytic" evidence="1">
    <location>
        <begin position="1"/>
        <end position="121"/>
    </location>
</feature>
<dbReference type="EMBL" id="UGNC01000003">
    <property type="protein sequence ID" value="STW38584.1"/>
    <property type="molecule type" value="Genomic_DNA"/>
</dbReference>
<proteinExistence type="predicted"/>
<dbReference type="PANTHER" id="PTHR35004:SF7">
    <property type="entry name" value="INTEGRASE PROTEIN"/>
    <property type="match status" value="1"/>
</dbReference>
<reference evidence="2 3" key="1">
    <citation type="submission" date="2018-06" db="EMBL/GenBank/DDBJ databases">
        <authorList>
            <consortium name="Pathogen Informatics"/>
            <person name="Doyle S."/>
        </authorList>
    </citation>
    <scope>NUCLEOTIDE SEQUENCE [LARGE SCALE GENOMIC DNA]</scope>
    <source>
        <strain evidence="2 3">NCTC9617</strain>
    </source>
</reference>
<accession>A0A378F3U1</accession>